<keyword evidence="5" id="KW-1185">Reference proteome</keyword>
<dbReference type="GO" id="GO:0016779">
    <property type="term" value="F:nucleotidyltransferase activity"/>
    <property type="evidence" value="ECO:0007669"/>
    <property type="project" value="InterPro"/>
</dbReference>
<reference evidence="3 4" key="1">
    <citation type="submission" date="2017-12" db="EMBL/GenBank/DDBJ databases">
        <title>The genome sequence of Caulobacter flavus CGMCC1 15093.</title>
        <authorList>
            <person name="Gao J."/>
            <person name="Mao X."/>
            <person name="Sun J."/>
        </authorList>
    </citation>
    <scope>NUCLEOTIDE SEQUENCE [LARGE SCALE GENOMIC DNA]</scope>
    <source>
        <strain evidence="3 4">CGMCC1 15093</strain>
    </source>
</reference>
<dbReference type="PANTHER" id="PTHR33933:SF1">
    <property type="entry name" value="PROTEIN ADENYLYLTRANSFERASE MNTA-RELATED"/>
    <property type="match status" value="1"/>
</dbReference>
<dbReference type="Proteomes" id="UP000234483">
    <property type="component" value="Unassembled WGS sequence"/>
</dbReference>
<dbReference type="Pfam" id="PF01909">
    <property type="entry name" value="NTP_transf_2"/>
    <property type="match status" value="1"/>
</dbReference>
<keyword evidence="3" id="KW-0808">Transferase</keyword>
<dbReference type="CDD" id="cd05403">
    <property type="entry name" value="NT_KNTase_like"/>
    <property type="match status" value="1"/>
</dbReference>
<dbReference type="Gene3D" id="1.20.120.330">
    <property type="entry name" value="Nucleotidyltransferases domain 2"/>
    <property type="match status" value="1"/>
</dbReference>
<organism evidence="3 4">
    <name type="scientific">Caulobacter flavus</name>
    <dbReference type="NCBI Taxonomy" id="1679497"/>
    <lineage>
        <taxon>Bacteria</taxon>
        <taxon>Pseudomonadati</taxon>
        <taxon>Pseudomonadota</taxon>
        <taxon>Alphaproteobacteria</taxon>
        <taxon>Caulobacterales</taxon>
        <taxon>Caulobacteraceae</taxon>
        <taxon>Caulobacter</taxon>
    </lineage>
</organism>
<name>A0A2N5CQ80_9CAUL</name>
<dbReference type="SUPFAM" id="SSF81301">
    <property type="entry name" value="Nucleotidyltransferase"/>
    <property type="match status" value="1"/>
</dbReference>
<dbReference type="InterPro" id="IPR007842">
    <property type="entry name" value="HEPN_dom"/>
</dbReference>
<evidence type="ECO:0000313" key="5">
    <source>
        <dbReference type="Proteomes" id="UP000281192"/>
    </source>
</evidence>
<reference evidence="2 5" key="2">
    <citation type="submission" date="2018-01" db="EMBL/GenBank/DDBJ databases">
        <title>Complete genome sequence of Caulobacter flavus RHGG3.</title>
        <authorList>
            <person name="Yang E."/>
        </authorList>
    </citation>
    <scope>NUCLEOTIDE SEQUENCE [LARGE SCALE GENOMIC DNA]</scope>
    <source>
        <strain evidence="2 5">RHGG3</strain>
    </source>
</reference>
<dbReference type="PANTHER" id="PTHR33933">
    <property type="entry name" value="NUCLEOTIDYLTRANSFERASE"/>
    <property type="match status" value="1"/>
</dbReference>
<dbReference type="InterPro" id="IPR052548">
    <property type="entry name" value="Type_VII_TA_antitoxin"/>
</dbReference>
<feature type="domain" description="HEPN" evidence="1">
    <location>
        <begin position="171"/>
        <end position="293"/>
    </location>
</feature>
<dbReference type="InterPro" id="IPR002934">
    <property type="entry name" value="Polymerase_NTP_transf_dom"/>
</dbReference>
<dbReference type="OrthoDB" id="7442350at2"/>
<dbReference type="EMBL" id="PJRQ01000039">
    <property type="protein sequence ID" value="PLR09962.1"/>
    <property type="molecule type" value="Genomic_DNA"/>
</dbReference>
<gene>
    <name evidence="2" type="ORF">C1707_08230</name>
    <name evidence="3" type="ORF">CFHF_17895</name>
</gene>
<dbReference type="SUPFAM" id="SSF81593">
    <property type="entry name" value="Nucleotidyltransferase substrate binding subunit/domain"/>
    <property type="match status" value="1"/>
</dbReference>
<sequence>MKTSLDHLPAGKRKELDLVVEVLRQGFADALSRRTMPRYRDGKLLKIILFGSYARGDWVEDPKGRYFSDYDLLLVVNHEDLTDLQEFWGKSDEVLLRELASGERLRTQPSFIVHSLDDVNEQLRLGRYFFTDILKDGIELFCEDEFSFNLPGSLSAQDAYAETKGYFDEWFESADQFLETGRDHIAKGPRWSKKAAFELHQAAERFYHGLVLVLTLYSAKTHRLNLLRDRAEAMDTRLVGIWPGSNKFERQGFDLIRRAYVEARYSKSYEISTDHLDWLVGRVEALKQIVEMIAQERIMELKRLAA</sequence>
<evidence type="ECO:0000313" key="3">
    <source>
        <dbReference type="EMBL" id="PLR09962.1"/>
    </source>
</evidence>
<dbReference type="Gene3D" id="3.30.460.10">
    <property type="entry name" value="Beta Polymerase, domain 2"/>
    <property type="match status" value="1"/>
</dbReference>
<dbReference type="InterPro" id="IPR043519">
    <property type="entry name" value="NT_sf"/>
</dbReference>
<dbReference type="RefSeq" id="WP_101714349.1">
    <property type="nucleotide sequence ID" value="NZ_CP026100.1"/>
</dbReference>
<evidence type="ECO:0000313" key="4">
    <source>
        <dbReference type="Proteomes" id="UP000234483"/>
    </source>
</evidence>
<evidence type="ECO:0000259" key="1">
    <source>
        <dbReference type="SMART" id="SM00748"/>
    </source>
</evidence>
<dbReference type="Pfam" id="PF05168">
    <property type="entry name" value="HEPN"/>
    <property type="match status" value="1"/>
</dbReference>
<evidence type="ECO:0000313" key="2">
    <source>
        <dbReference type="EMBL" id="AYV46242.1"/>
    </source>
</evidence>
<proteinExistence type="predicted"/>
<dbReference type="SMART" id="SM00748">
    <property type="entry name" value="HEPN"/>
    <property type="match status" value="1"/>
</dbReference>
<protein>
    <submittedName>
        <fullName evidence="3">Nucleotidyltransferase</fullName>
    </submittedName>
</protein>
<accession>A0A2N5CQ80</accession>
<dbReference type="KEGG" id="cfh:C1707_08230"/>
<dbReference type="AlphaFoldDB" id="A0A2N5CQ80"/>
<dbReference type="Proteomes" id="UP000281192">
    <property type="component" value="Chromosome"/>
</dbReference>
<dbReference type="EMBL" id="CP026100">
    <property type="protein sequence ID" value="AYV46242.1"/>
    <property type="molecule type" value="Genomic_DNA"/>
</dbReference>